<protein>
    <recommendedName>
        <fullName evidence="1">F-box domain-containing protein</fullName>
    </recommendedName>
</protein>
<feature type="domain" description="F-box" evidence="1">
    <location>
        <begin position="44"/>
        <end position="101"/>
    </location>
</feature>
<dbReference type="Proteomes" id="UP001465976">
    <property type="component" value="Unassembled WGS sequence"/>
</dbReference>
<dbReference type="InterPro" id="IPR032675">
    <property type="entry name" value="LRR_dom_sf"/>
</dbReference>
<dbReference type="InterPro" id="IPR001810">
    <property type="entry name" value="F-box_dom"/>
</dbReference>
<dbReference type="SUPFAM" id="SSF81383">
    <property type="entry name" value="F-box domain"/>
    <property type="match status" value="1"/>
</dbReference>
<comment type="caution">
    <text evidence="2">The sequence shown here is derived from an EMBL/GenBank/DDBJ whole genome shotgun (WGS) entry which is preliminary data.</text>
</comment>
<gene>
    <name evidence="2" type="ORF">V5O48_009311</name>
</gene>
<dbReference type="EMBL" id="JBAHYK010000601">
    <property type="protein sequence ID" value="KAL0572653.1"/>
    <property type="molecule type" value="Genomic_DNA"/>
</dbReference>
<dbReference type="InterPro" id="IPR036047">
    <property type="entry name" value="F-box-like_dom_sf"/>
</dbReference>
<organism evidence="2 3">
    <name type="scientific">Marasmius crinis-equi</name>
    <dbReference type="NCBI Taxonomy" id="585013"/>
    <lineage>
        <taxon>Eukaryota</taxon>
        <taxon>Fungi</taxon>
        <taxon>Dikarya</taxon>
        <taxon>Basidiomycota</taxon>
        <taxon>Agaricomycotina</taxon>
        <taxon>Agaricomycetes</taxon>
        <taxon>Agaricomycetidae</taxon>
        <taxon>Agaricales</taxon>
        <taxon>Marasmiineae</taxon>
        <taxon>Marasmiaceae</taxon>
        <taxon>Marasmius</taxon>
    </lineage>
</organism>
<reference evidence="2 3" key="1">
    <citation type="submission" date="2024-02" db="EMBL/GenBank/DDBJ databases">
        <title>A draft genome for the cacao thread blight pathogen Marasmius crinis-equi.</title>
        <authorList>
            <person name="Cohen S.P."/>
            <person name="Baruah I.K."/>
            <person name="Amoako-Attah I."/>
            <person name="Bukari Y."/>
            <person name="Meinhardt L.W."/>
            <person name="Bailey B.A."/>
        </authorList>
    </citation>
    <scope>NUCLEOTIDE SEQUENCE [LARGE SCALE GENOMIC DNA]</scope>
    <source>
        <strain evidence="2 3">GH-76</strain>
    </source>
</reference>
<dbReference type="SUPFAM" id="SSF52047">
    <property type="entry name" value="RNI-like"/>
    <property type="match status" value="1"/>
</dbReference>
<keyword evidence="3" id="KW-1185">Reference proteome</keyword>
<dbReference type="Pfam" id="PF12937">
    <property type="entry name" value="F-box-like"/>
    <property type="match status" value="1"/>
</dbReference>
<sequence length="597" mass="67976">MIPNNTHEIELLDAQVAKISEEAAMILEKARLLKFKRNSLTLIYQLPPELLSRIFHFHAKHTIQVNYEFQGGDLVNFMHVCQHWRKVAVETPDIWSTPDFRRPKWAQEMVARSKTTPLTLVTSNLAGESHADGKVESAVEVLRREHHRVHELDMAFGDHSNPYTPIEKWLSQISDIEAPRLRRLCLEIRPGRRSLTFPFLPEFFFRERCPRLKYVTLRHFDLDKSWNSFILRNLTSLCLGISISSSDAYPYWNRGAPLGLDKLLFILRNCPDLELLQLQSCCKVAEEHSVSSLTPVKLPRLRRFEVTETPSMSRALVELISFPNLESISLSFISLRRASDQDQLDLRRMMEQLFHSSSSLSESHLMKPRSLFCYTSSASHKNVAALKFYTSYEPYRNPDSLDSNASIAIRFAVEKHGFSALEPKNFFPILYESMSTVIAAAPLLKLEYACAQFTDPLCRLQTELITSRLGHLHTLKEFIVAGKETYVSVVDALGRQTGPECQTGISFASLQKISFLLVGVSQDPSTFQTRLDPESPGFQSATKWYGTQFGAEHWLLANLRLRKSAAGTAGIEKIIIDQAPVHLEDLRELVGDVEILD</sequence>
<dbReference type="Gene3D" id="1.20.1280.50">
    <property type="match status" value="1"/>
</dbReference>
<dbReference type="Gene3D" id="3.80.10.10">
    <property type="entry name" value="Ribonuclease Inhibitor"/>
    <property type="match status" value="1"/>
</dbReference>
<accession>A0ABR3FBG0</accession>
<name>A0ABR3FBG0_9AGAR</name>
<evidence type="ECO:0000313" key="3">
    <source>
        <dbReference type="Proteomes" id="UP001465976"/>
    </source>
</evidence>
<proteinExistence type="predicted"/>
<evidence type="ECO:0000259" key="1">
    <source>
        <dbReference type="Pfam" id="PF12937"/>
    </source>
</evidence>
<evidence type="ECO:0000313" key="2">
    <source>
        <dbReference type="EMBL" id="KAL0572653.1"/>
    </source>
</evidence>